<name>A0A9P8TBE4_9ASCO</name>
<protein>
    <submittedName>
        <fullName evidence="2">Uncharacterized protein</fullName>
    </submittedName>
</protein>
<feature type="compositionally biased region" description="Polar residues" evidence="1">
    <location>
        <begin position="7"/>
        <end position="26"/>
    </location>
</feature>
<evidence type="ECO:0000313" key="2">
    <source>
        <dbReference type="EMBL" id="KAH3672559.1"/>
    </source>
</evidence>
<accession>A0A9P8TBE4</accession>
<dbReference type="SUPFAM" id="SSF50978">
    <property type="entry name" value="WD40 repeat-like"/>
    <property type="match status" value="1"/>
</dbReference>
<reference evidence="2" key="2">
    <citation type="submission" date="2021-01" db="EMBL/GenBank/DDBJ databases">
        <authorList>
            <person name="Schikora-Tamarit M.A."/>
        </authorList>
    </citation>
    <scope>NUCLEOTIDE SEQUENCE</scope>
    <source>
        <strain evidence="2">NCAIM Y.01608</strain>
    </source>
</reference>
<dbReference type="InterPro" id="IPR036322">
    <property type="entry name" value="WD40_repeat_dom_sf"/>
</dbReference>
<dbReference type="AlphaFoldDB" id="A0A9P8TBE4"/>
<dbReference type="Gene3D" id="2.130.10.10">
    <property type="entry name" value="YVTN repeat-like/Quinoprotein amine dehydrogenase"/>
    <property type="match status" value="1"/>
</dbReference>
<evidence type="ECO:0000313" key="3">
    <source>
        <dbReference type="Proteomes" id="UP000788993"/>
    </source>
</evidence>
<reference evidence="2" key="1">
    <citation type="journal article" date="2021" name="Open Biol.">
        <title>Shared evolutionary footprints suggest mitochondrial oxidative damage underlies multiple complex I losses in fungi.</title>
        <authorList>
            <person name="Schikora-Tamarit M.A."/>
            <person name="Marcet-Houben M."/>
            <person name="Nosek J."/>
            <person name="Gabaldon T."/>
        </authorList>
    </citation>
    <scope>NUCLEOTIDE SEQUENCE</scope>
    <source>
        <strain evidence="2">NCAIM Y.01608</strain>
    </source>
</reference>
<feature type="compositionally biased region" description="Basic and acidic residues" evidence="1">
    <location>
        <begin position="54"/>
        <end position="68"/>
    </location>
</feature>
<dbReference type="InterPro" id="IPR015943">
    <property type="entry name" value="WD40/YVTN_repeat-like_dom_sf"/>
</dbReference>
<proteinExistence type="predicted"/>
<keyword evidence="3" id="KW-1185">Reference proteome</keyword>
<sequence length="626" mass="69737">MSDKSTPEPQATSTANTTPVKGQNNRAVAKQTAEKLLTAFAEVKTTEHSEEEPGNDRVILDETPIKKETRGRKPKNWVPPPGYVAKKKSSNPRSKTVIDDDLFRALEQEYYQEMTPLVSNPWHQRPGFKSTHQGETRVLHFHALNRSYARKFQLGRDLMEPNIFHVNDKLVQKYPFEPLKAIPDGIGDIIEEQLSHEAVCLRINLTMPVKFGFNDGARKLLKAEGYAQYPTNSVLREGFVVNTGGIPLVSSFLNKPIDGKYYLFISVIDQAGTDTSVRKELSICQPESYDAAIQVYEVDIDKRTVSHAKTMIIPFGAVTSMKWLLSSDLDISLVACVCKDGIVRVLKVDKQFVESGRYSCLVTPSVLISIPEFDIFSCDWVSSTTLVLGLRDGHLAEVDITRPQKPLFVTGLDVEHIISVTSTYSDSLFGVPSRIVVISSTDFYYYLVDLDNMRVIAESQKTKVPCTQIQYSALVDGFVVADATKTPKFVSKKDVQSYVTLNLWDDNQVFSIGASDFAPFFVAGYVNGSVRLYNPIRRIHSTAKLKVAPASLRLMKMDVSEDEFRLDLKYVVTSDSKDVESHSIYDNRINVTSCALANTTSCSGLIACSFANGLVAIERILSAESI</sequence>
<dbReference type="EMBL" id="JAEUBD010000753">
    <property type="protein sequence ID" value="KAH3672559.1"/>
    <property type="molecule type" value="Genomic_DNA"/>
</dbReference>
<feature type="region of interest" description="Disordered" evidence="1">
    <location>
        <begin position="1"/>
        <end position="95"/>
    </location>
</feature>
<gene>
    <name evidence="2" type="ORF">OGATHE_002204</name>
</gene>
<comment type="caution">
    <text evidence="2">The sequence shown here is derived from an EMBL/GenBank/DDBJ whole genome shotgun (WGS) entry which is preliminary data.</text>
</comment>
<organism evidence="2 3">
    <name type="scientific">Ogataea polymorpha</name>
    <dbReference type="NCBI Taxonomy" id="460523"/>
    <lineage>
        <taxon>Eukaryota</taxon>
        <taxon>Fungi</taxon>
        <taxon>Dikarya</taxon>
        <taxon>Ascomycota</taxon>
        <taxon>Saccharomycotina</taxon>
        <taxon>Pichiomycetes</taxon>
        <taxon>Pichiales</taxon>
        <taxon>Pichiaceae</taxon>
        <taxon>Ogataea</taxon>
    </lineage>
</organism>
<dbReference type="Proteomes" id="UP000788993">
    <property type="component" value="Unassembled WGS sequence"/>
</dbReference>
<evidence type="ECO:0000256" key="1">
    <source>
        <dbReference type="SAM" id="MobiDB-lite"/>
    </source>
</evidence>